<dbReference type="GO" id="GO:0008270">
    <property type="term" value="F:zinc ion binding"/>
    <property type="evidence" value="ECO:0007669"/>
    <property type="project" value="UniProtKB-KW"/>
</dbReference>
<dbReference type="SUPFAM" id="SSF57667">
    <property type="entry name" value="beta-beta-alpha zinc fingers"/>
    <property type="match status" value="1"/>
</dbReference>
<comment type="subcellular location">
    <subcellularLocation>
        <location evidence="1">Nucleus</location>
    </subcellularLocation>
</comment>
<gene>
    <name evidence="8" type="ORF">KUF71_025071</name>
</gene>
<evidence type="ECO:0000256" key="3">
    <source>
        <dbReference type="ARBA" id="ARBA00022771"/>
    </source>
</evidence>
<dbReference type="SUPFAM" id="SSF53098">
    <property type="entry name" value="Ribonuclease H-like"/>
    <property type="match status" value="1"/>
</dbReference>
<feature type="compositionally biased region" description="Polar residues" evidence="6">
    <location>
        <begin position="1"/>
        <end position="10"/>
    </location>
</feature>
<name>A0AAE1LD59_9NEOP</name>
<protein>
    <submittedName>
        <fullName evidence="8">Zinc finger protein 618</fullName>
    </submittedName>
</protein>
<dbReference type="InterPro" id="IPR008906">
    <property type="entry name" value="HATC_C_dom"/>
</dbReference>
<keyword evidence="4" id="KW-0862">Zinc</keyword>
<dbReference type="Pfam" id="PF05699">
    <property type="entry name" value="Dimer_Tnp_hAT"/>
    <property type="match status" value="1"/>
</dbReference>
<dbReference type="GO" id="GO:0046983">
    <property type="term" value="F:protein dimerization activity"/>
    <property type="evidence" value="ECO:0007669"/>
    <property type="project" value="InterPro"/>
</dbReference>
<feature type="compositionally biased region" description="Low complexity" evidence="6">
    <location>
        <begin position="70"/>
        <end position="87"/>
    </location>
</feature>
<evidence type="ECO:0000259" key="7">
    <source>
        <dbReference type="Pfam" id="PF05699"/>
    </source>
</evidence>
<dbReference type="InterPro" id="IPR052035">
    <property type="entry name" value="ZnF_BED_domain_contain"/>
</dbReference>
<proteinExistence type="predicted"/>
<dbReference type="EMBL" id="JAHWGI010000461">
    <property type="protein sequence ID" value="KAK3915741.1"/>
    <property type="molecule type" value="Genomic_DNA"/>
</dbReference>
<sequence length="820" mass="90706">MSASAPTNPKSRARRKGMSITGRAGDEPPPLAVPKPKPKAKPPVSLPGPAALGDVADVNSATPPLPTASPTPSTSSNASSSSSSPAPGDELVRDSIAKLDSKEYYSAPKCGRNTSSDVWNSFHVVLDRATNLEVGTAICIFCECVLSIRSGTSSLNKHRLHHCTGSMGDQTGSSGQFRLVPGALRDVFIDKVADTCALTMGSIKLLTSPAVVELIQVAVDISSRCRGRVDMQQLMPCATTVINRIDARAQSMMTKLVPRVKQAIAEGRCQASTDMWTDDDQKRHFIAITVTFVDEEGKYSETHDLVVAKFPSSTKTTGVNVRNAMEDCAAHLINTVVRTTFTVPYYELRREALGSATTATTELLQVVEDAVRVVRSVNPDLAVPVPGVKYKELKEKLQLPNKNFQSNYSAMLRSVVTYKKQVLAVLGTFGDQHKGLINRLTEVLGTTLYSDVVDFLSPLEKKCHVTASDLASVMRHLDIKANDSQDILNMKVAVKDLRSLMDVLVLIKEAKELVTYLKTTGLAASLTKKVLQECETRWSSLHTMLHSVEDMYDEIVALLAEEPRDRRDGNRMAKVDRPMLTWLTQFLKEFKEATKLLEGNDHPTLPFVVLVSSALQDHCELAFDDTVHLEIIKRRCLQALRNKFKPSIKAKVATFLWPDYKDLAMLTEMERQEVIVKVRELIGMDEEVADVDAPPSAAEDVAPPHSKVLRMDKFLKYKKQPHQQPQDEVDRYLGMSVSVTPDQLMQWWKMMDRPGAGGLPKLAKLALRELGKLATAAPSERVWSKAGFILNNRRNRLSPKHLNSIIFLGSYLRNQLKKVN</sequence>
<evidence type="ECO:0000313" key="8">
    <source>
        <dbReference type="EMBL" id="KAK3915741.1"/>
    </source>
</evidence>
<dbReference type="InterPro" id="IPR012337">
    <property type="entry name" value="RNaseH-like_sf"/>
</dbReference>
<feature type="region of interest" description="Disordered" evidence="6">
    <location>
        <begin position="1"/>
        <end position="90"/>
    </location>
</feature>
<dbReference type="SMART" id="SM00614">
    <property type="entry name" value="ZnF_BED"/>
    <property type="match status" value="1"/>
</dbReference>
<feature type="domain" description="HAT C-terminal dimerisation" evidence="7">
    <location>
        <begin position="728"/>
        <end position="809"/>
    </location>
</feature>
<evidence type="ECO:0000256" key="6">
    <source>
        <dbReference type="SAM" id="MobiDB-lite"/>
    </source>
</evidence>
<accession>A0AAE1LD59</accession>
<evidence type="ECO:0000256" key="1">
    <source>
        <dbReference type="ARBA" id="ARBA00004123"/>
    </source>
</evidence>
<evidence type="ECO:0000256" key="5">
    <source>
        <dbReference type="ARBA" id="ARBA00023242"/>
    </source>
</evidence>
<keyword evidence="5" id="KW-0539">Nucleus</keyword>
<dbReference type="AlphaFoldDB" id="A0AAE1LD59"/>
<comment type="caution">
    <text evidence="8">The sequence shown here is derived from an EMBL/GenBank/DDBJ whole genome shotgun (WGS) entry which is preliminary data.</text>
</comment>
<feature type="non-terminal residue" evidence="8">
    <location>
        <position position="1"/>
    </location>
</feature>
<reference evidence="8" key="1">
    <citation type="submission" date="2021-07" db="EMBL/GenBank/DDBJ databases">
        <authorList>
            <person name="Catto M.A."/>
            <person name="Jacobson A."/>
            <person name="Kennedy G."/>
            <person name="Labadie P."/>
            <person name="Hunt B.G."/>
            <person name="Srinivasan R."/>
        </authorList>
    </citation>
    <scope>NUCLEOTIDE SEQUENCE</scope>
    <source>
        <strain evidence="8">PL_HMW_Pooled</strain>
        <tissue evidence="8">Head</tissue>
    </source>
</reference>
<organism evidence="8 9">
    <name type="scientific">Frankliniella fusca</name>
    <dbReference type="NCBI Taxonomy" id="407009"/>
    <lineage>
        <taxon>Eukaryota</taxon>
        <taxon>Metazoa</taxon>
        <taxon>Ecdysozoa</taxon>
        <taxon>Arthropoda</taxon>
        <taxon>Hexapoda</taxon>
        <taxon>Insecta</taxon>
        <taxon>Pterygota</taxon>
        <taxon>Neoptera</taxon>
        <taxon>Paraneoptera</taxon>
        <taxon>Thysanoptera</taxon>
        <taxon>Terebrantia</taxon>
        <taxon>Thripoidea</taxon>
        <taxon>Thripidae</taxon>
        <taxon>Frankliniella</taxon>
    </lineage>
</organism>
<evidence type="ECO:0000313" key="9">
    <source>
        <dbReference type="Proteomes" id="UP001219518"/>
    </source>
</evidence>
<dbReference type="PANTHER" id="PTHR46481">
    <property type="entry name" value="ZINC FINGER BED DOMAIN-CONTAINING PROTEIN 4"/>
    <property type="match status" value="1"/>
</dbReference>
<dbReference type="GO" id="GO:0005634">
    <property type="term" value="C:nucleus"/>
    <property type="evidence" value="ECO:0007669"/>
    <property type="project" value="UniProtKB-SubCell"/>
</dbReference>
<evidence type="ECO:0000256" key="4">
    <source>
        <dbReference type="ARBA" id="ARBA00022833"/>
    </source>
</evidence>
<keyword evidence="9" id="KW-1185">Reference proteome</keyword>
<keyword evidence="2" id="KW-0479">Metal-binding</keyword>
<dbReference type="Proteomes" id="UP001219518">
    <property type="component" value="Unassembled WGS sequence"/>
</dbReference>
<keyword evidence="3" id="KW-0863">Zinc-finger</keyword>
<dbReference type="PANTHER" id="PTHR46481:SF10">
    <property type="entry name" value="ZINC FINGER BED DOMAIN-CONTAINING PROTEIN 39"/>
    <property type="match status" value="1"/>
</dbReference>
<dbReference type="InterPro" id="IPR036236">
    <property type="entry name" value="Znf_C2H2_sf"/>
</dbReference>
<reference evidence="8" key="2">
    <citation type="journal article" date="2023" name="BMC Genomics">
        <title>Pest status, molecular evolution, and epigenetic factors derived from the genome assembly of Frankliniella fusca, a thysanopteran phytovirus vector.</title>
        <authorList>
            <person name="Catto M.A."/>
            <person name="Labadie P.E."/>
            <person name="Jacobson A.L."/>
            <person name="Kennedy G.G."/>
            <person name="Srinivasan R."/>
            <person name="Hunt B.G."/>
        </authorList>
    </citation>
    <scope>NUCLEOTIDE SEQUENCE</scope>
    <source>
        <strain evidence="8">PL_HMW_Pooled</strain>
    </source>
</reference>
<evidence type="ECO:0000256" key="2">
    <source>
        <dbReference type="ARBA" id="ARBA00022723"/>
    </source>
</evidence>